<evidence type="ECO:0000313" key="8">
    <source>
        <dbReference type="EMBL" id="MCW1921761.1"/>
    </source>
</evidence>
<feature type="transmembrane region" description="Helical" evidence="6">
    <location>
        <begin position="389"/>
        <end position="410"/>
    </location>
</feature>
<evidence type="ECO:0000256" key="3">
    <source>
        <dbReference type="ARBA" id="ARBA00022692"/>
    </source>
</evidence>
<comment type="caution">
    <text evidence="8">The sequence shown here is derived from an EMBL/GenBank/DDBJ whole genome shotgun (WGS) entry which is preliminary data.</text>
</comment>
<feature type="transmembrane region" description="Helical" evidence="6">
    <location>
        <begin position="774"/>
        <end position="796"/>
    </location>
</feature>
<feature type="transmembrane region" description="Helical" evidence="6">
    <location>
        <begin position="361"/>
        <end position="383"/>
    </location>
</feature>
<feature type="transmembrane region" description="Helical" evidence="6">
    <location>
        <begin position="319"/>
        <end position="340"/>
    </location>
</feature>
<gene>
    <name evidence="8" type="ORF">OKA05_04300</name>
</gene>
<keyword evidence="2" id="KW-1003">Cell membrane</keyword>
<dbReference type="PANTHER" id="PTHR33406:SF13">
    <property type="entry name" value="MEMBRANE PROTEIN YDFJ"/>
    <property type="match status" value="1"/>
</dbReference>
<organism evidence="8 9">
    <name type="scientific">Luteolibacter arcticus</name>
    <dbReference type="NCBI Taxonomy" id="1581411"/>
    <lineage>
        <taxon>Bacteria</taxon>
        <taxon>Pseudomonadati</taxon>
        <taxon>Verrucomicrobiota</taxon>
        <taxon>Verrucomicrobiia</taxon>
        <taxon>Verrucomicrobiales</taxon>
        <taxon>Verrucomicrobiaceae</taxon>
        <taxon>Luteolibacter</taxon>
    </lineage>
</organism>
<dbReference type="PANTHER" id="PTHR33406">
    <property type="entry name" value="MEMBRANE PROTEIN MJ1562-RELATED"/>
    <property type="match status" value="1"/>
</dbReference>
<feature type="transmembrane region" description="Helical" evidence="6">
    <location>
        <begin position="431"/>
        <end position="449"/>
    </location>
</feature>
<feature type="domain" description="Membrane transport protein MMPL" evidence="7">
    <location>
        <begin position="637"/>
        <end position="797"/>
    </location>
</feature>
<dbReference type="SUPFAM" id="SSF82866">
    <property type="entry name" value="Multidrug efflux transporter AcrB transmembrane domain"/>
    <property type="match status" value="2"/>
</dbReference>
<dbReference type="RefSeq" id="WP_264485870.1">
    <property type="nucleotide sequence ID" value="NZ_JAPDDT010000001.1"/>
</dbReference>
<evidence type="ECO:0000256" key="6">
    <source>
        <dbReference type="SAM" id="Phobius"/>
    </source>
</evidence>
<dbReference type="Proteomes" id="UP001320876">
    <property type="component" value="Unassembled WGS sequence"/>
</dbReference>
<dbReference type="Pfam" id="PF03176">
    <property type="entry name" value="MMPL"/>
    <property type="match status" value="2"/>
</dbReference>
<evidence type="ECO:0000256" key="4">
    <source>
        <dbReference type="ARBA" id="ARBA00022989"/>
    </source>
</evidence>
<reference evidence="8 9" key="1">
    <citation type="submission" date="2022-10" db="EMBL/GenBank/DDBJ databases">
        <title>Luteolibacter arcticus strain CCTCC AB 2014275, whole genome shotgun sequencing project.</title>
        <authorList>
            <person name="Zhao G."/>
            <person name="Shen L."/>
        </authorList>
    </citation>
    <scope>NUCLEOTIDE SEQUENCE [LARGE SCALE GENOMIC DNA]</scope>
    <source>
        <strain evidence="8 9">CCTCC AB 2014275</strain>
    </source>
</reference>
<evidence type="ECO:0000256" key="2">
    <source>
        <dbReference type="ARBA" id="ARBA00022475"/>
    </source>
</evidence>
<evidence type="ECO:0000256" key="5">
    <source>
        <dbReference type="ARBA" id="ARBA00023136"/>
    </source>
</evidence>
<feature type="transmembrane region" description="Helical" evidence="6">
    <location>
        <begin position="710"/>
        <end position="730"/>
    </location>
</feature>
<keyword evidence="9" id="KW-1185">Reference proteome</keyword>
<keyword evidence="3 6" id="KW-0812">Transmembrane</keyword>
<feature type="transmembrane region" description="Helical" evidence="6">
    <location>
        <begin position="267"/>
        <end position="284"/>
    </location>
</feature>
<dbReference type="InterPro" id="IPR050545">
    <property type="entry name" value="Mycobact_MmpL"/>
</dbReference>
<feature type="transmembrane region" description="Helical" evidence="6">
    <location>
        <begin position="661"/>
        <end position="677"/>
    </location>
</feature>
<evidence type="ECO:0000256" key="1">
    <source>
        <dbReference type="ARBA" id="ARBA00004651"/>
    </source>
</evidence>
<feature type="domain" description="Membrane transport protein MMPL" evidence="7">
    <location>
        <begin position="186"/>
        <end position="413"/>
    </location>
</feature>
<dbReference type="Gene3D" id="1.20.1640.10">
    <property type="entry name" value="Multidrug efflux transporter AcrB transmembrane domain"/>
    <property type="match status" value="2"/>
</dbReference>
<accession>A0ABT3GDR9</accession>
<comment type="subcellular location">
    <subcellularLocation>
        <location evidence="1">Cell membrane</location>
        <topology evidence="1">Multi-pass membrane protein</topology>
    </subcellularLocation>
</comment>
<dbReference type="InterPro" id="IPR004869">
    <property type="entry name" value="MMPL_dom"/>
</dbReference>
<sequence>MRKWWLHLMLLAAIAVAALGITRLRFDTDILSMLPGELPEVKGLKAQHQAFARQDEAILLLETGVAGGDHDEEHSPAKLAQSLAAHLEKDGVVKRARWQPQWTADPQGLSELLAYLWLNGDPAEVRALAGRLSAENSQATLDAALEEIATSLSGQDLALQAHDPFGFLAHPAVADVLGSSSGGGGANFSSADGTAHLIFLDAPREIPGYREAGAWLDQVRASIANWQAAQDTATHDPSAPVSPSTRISLTGEPAFSSEIGLAMEKDMSGSIGLTLTLIALLFWWMQRRLMLLHGLVLTLCLVFAVALGVAGWVYGELSIMALASAEILIGLATDYGLVICQEAKVAGHDRKKLLHASGRPVLCGALTTAVVFSALNLGGLPGMAQLGSIVGWGLLAAGVLMIVFYLPWVARFGVDRAPAEDEAKWIPDRRNSWLITAAISGLALAVLAWKGMPGVEFDSKIMRPRNSTAMEGFERMREKFPDKDPRLLRIVVQAPDDATMLARLREAESRLAQAGKDGVLLESSLPAAWWPDPVKQEENRAVLLAMARDAPRLLAAADATGFTEEGTALGRQILGFLEKAEPGFYPASPAAREIMRLFLQRDETQGGGLVLGSVLPDPSVDPLTPGYPRLRALNAEGIWLSGWSLFKPAIAGLVKDDMTRMLVPMGVLLLGMMFLIFRRIRDVSLALFTMVISTLVLLAAMTLFGLKWNFVNLMATPLLLGTGIDYAIHVTLTLRRTGMCFKELWNGTGKALLFCGASNVIGFGSLMFSSSDALVSLGQVAVIGILLSMAFSIFLLPGWHARGVGPADR</sequence>
<protein>
    <submittedName>
        <fullName evidence="8">MMPL family transporter</fullName>
    </submittedName>
</protein>
<keyword evidence="4 6" id="KW-1133">Transmembrane helix</keyword>
<keyword evidence="5 6" id="KW-0472">Membrane</keyword>
<feature type="transmembrane region" description="Helical" evidence="6">
    <location>
        <begin position="291"/>
        <end position="313"/>
    </location>
</feature>
<evidence type="ECO:0000259" key="7">
    <source>
        <dbReference type="Pfam" id="PF03176"/>
    </source>
</evidence>
<proteinExistence type="predicted"/>
<evidence type="ECO:0000313" key="9">
    <source>
        <dbReference type="Proteomes" id="UP001320876"/>
    </source>
</evidence>
<dbReference type="EMBL" id="JAPDDT010000001">
    <property type="protein sequence ID" value="MCW1921761.1"/>
    <property type="molecule type" value="Genomic_DNA"/>
</dbReference>
<name>A0ABT3GDR9_9BACT</name>
<feature type="transmembrane region" description="Helical" evidence="6">
    <location>
        <begin position="684"/>
        <end position="704"/>
    </location>
</feature>
<feature type="transmembrane region" description="Helical" evidence="6">
    <location>
        <begin position="751"/>
        <end position="768"/>
    </location>
</feature>